<dbReference type="Pfam" id="PF00096">
    <property type="entry name" value="zf-C2H2"/>
    <property type="match status" value="5"/>
</dbReference>
<keyword evidence="1" id="KW-0479">Metal-binding</keyword>
<dbReference type="EMBL" id="GANO01004047">
    <property type="protein sequence ID" value="JAB55824.1"/>
    <property type="molecule type" value="mRNA"/>
</dbReference>
<keyword evidence="2" id="KW-0677">Repeat</keyword>
<reference evidence="7" key="1">
    <citation type="journal article" date="2014" name="Insect Biochem. Mol. Biol.">
        <title>An insight into the sialome of the frog biting fly, Corethrella appendiculata.</title>
        <authorList>
            <person name="Ribeiro J.M.C."/>
            <person name="Chagas A.C."/>
            <person name="Pham V.M."/>
            <person name="Lounibos L.P."/>
            <person name="Calvo E."/>
        </authorList>
    </citation>
    <scope>NUCLEOTIDE SEQUENCE</scope>
    <source>
        <tissue evidence="7">Salivary glands</tissue>
    </source>
</reference>
<proteinExistence type="evidence at transcript level"/>
<dbReference type="InterPro" id="IPR013087">
    <property type="entry name" value="Znf_C2H2_type"/>
</dbReference>
<protein>
    <submittedName>
        <fullName evidence="7">Putative zinc finger protein 91</fullName>
    </submittedName>
</protein>
<dbReference type="PROSITE" id="PS00028">
    <property type="entry name" value="ZINC_FINGER_C2H2_1"/>
    <property type="match status" value="8"/>
</dbReference>
<name>U5ENJ7_9DIPT</name>
<dbReference type="InterPro" id="IPR036236">
    <property type="entry name" value="Znf_C2H2_sf"/>
</dbReference>
<organism evidence="7">
    <name type="scientific">Corethrella appendiculata</name>
    <dbReference type="NCBI Taxonomy" id="1370023"/>
    <lineage>
        <taxon>Eukaryota</taxon>
        <taxon>Metazoa</taxon>
        <taxon>Ecdysozoa</taxon>
        <taxon>Arthropoda</taxon>
        <taxon>Hexapoda</taxon>
        <taxon>Insecta</taxon>
        <taxon>Pterygota</taxon>
        <taxon>Neoptera</taxon>
        <taxon>Endopterygota</taxon>
        <taxon>Diptera</taxon>
        <taxon>Nematocera</taxon>
        <taxon>Culicoidea</taxon>
        <taxon>Chaoboridae</taxon>
        <taxon>Corethrella</taxon>
    </lineage>
</organism>
<feature type="domain" description="C2H2-type" evidence="6">
    <location>
        <begin position="534"/>
        <end position="562"/>
    </location>
</feature>
<dbReference type="PROSITE" id="PS50157">
    <property type="entry name" value="ZINC_FINGER_C2H2_2"/>
    <property type="match status" value="7"/>
</dbReference>
<feature type="domain" description="C2H2-type" evidence="6">
    <location>
        <begin position="365"/>
        <end position="393"/>
    </location>
</feature>
<evidence type="ECO:0000256" key="1">
    <source>
        <dbReference type="ARBA" id="ARBA00022723"/>
    </source>
</evidence>
<feature type="non-terminal residue" evidence="7">
    <location>
        <position position="715"/>
    </location>
</feature>
<feature type="domain" description="C2H2-type" evidence="6">
    <location>
        <begin position="266"/>
        <end position="294"/>
    </location>
</feature>
<dbReference type="SUPFAM" id="SSF57667">
    <property type="entry name" value="beta-beta-alpha zinc fingers"/>
    <property type="match status" value="5"/>
</dbReference>
<sequence>LMTHFDECLKIRVHACGNCPRRFETIEQTTEHVSGCESTKESRHKCFICLRKFGSNYNFDEHVQLCGSKRKNINNKSFKCDQCPRILSTPFALEIHQNKIHLNKRRCQKCWGRFPTPEEAEEHSKDCTKERVIFSYRSQRRSDGIPSPPKKKRLVFRCDMCNFKSKSEIGLRVHKNRIHNITTKYTCKICSLTCESSKALSRHVYYIHQYKTRPKCANCPRHFVTEEELVEHEKNCTVKRCTRCRKYLNSDEELEEHKKICLTITYACDVCPQTFTTSYNLAKHKTNIHFNESRCQQCWRLFGTLEEAETHRQTCTKVRAIGRSKLSNPSIIRRCDICLAKCKGDIGVVIHKRKVHNIKESSASKTCKICSKVYKNSWSLKMHLHRVHANPKIHKCEKCRRSFVTTEERDQHMETCAGYQYSDVKNFSCDLCPKKFTTAFGLSNHKKNIHENKKRCQKCWTLFETVEEADEHQLICKKERKIGLSERGAIGHRSQNINPSAMIRCDICLTNCKGEFGLRMHKQRIHNITESKTRTCKLCMKTFKNSITFKKHLHNVHVNAKIHKCTGCRRGFPTIEARDQHLENCGHEPKNYQCSVCAKPFKNRYKMLSHEDKMHVNVKIHKCGNCRRRFPTIEEADAHFRECLTVEKTFTCTICSKSYASQESLYNHTRNIHNKPFQCEKCSQRFDTSEKLDEHYINCNKNSEIFQYDCIAILG</sequence>
<accession>U5ENJ7</accession>
<evidence type="ECO:0000256" key="5">
    <source>
        <dbReference type="PROSITE-ProRule" id="PRU00042"/>
    </source>
</evidence>
<keyword evidence="4" id="KW-0862">Zinc</keyword>
<keyword evidence="3 5" id="KW-0863">Zinc-finger</keyword>
<evidence type="ECO:0000256" key="4">
    <source>
        <dbReference type="ARBA" id="ARBA00022833"/>
    </source>
</evidence>
<dbReference type="AlphaFoldDB" id="U5ENJ7"/>
<feature type="domain" description="C2H2-type" evidence="6">
    <location>
        <begin position="78"/>
        <end position="106"/>
    </location>
</feature>
<feature type="non-terminal residue" evidence="7">
    <location>
        <position position="1"/>
    </location>
</feature>
<feature type="domain" description="C2H2-type" evidence="6">
    <location>
        <begin position="650"/>
        <end position="678"/>
    </location>
</feature>
<evidence type="ECO:0000313" key="7">
    <source>
        <dbReference type="EMBL" id="JAB55824.1"/>
    </source>
</evidence>
<dbReference type="SMART" id="SM00355">
    <property type="entry name" value="ZnF_C2H2"/>
    <property type="match status" value="17"/>
</dbReference>
<evidence type="ECO:0000259" key="6">
    <source>
        <dbReference type="PROSITE" id="PS50157"/>
    </source>
</evidence>
<dbReference type="GO" id="GO:0008270">
    <property type="term" value="F:zinc ion binding"/>
    <property type="evidence" value="ECO:0007669"/>
    <property type="project" value="UniProtKB-KW"/>
</dbReference>
<feature type="domain" description="C2H2-type" evidence="6">
    <location>
        <begin position="592"/>
        <end position="620"/>
    </location>
</feature>
<dbReference type="Gene3D" id="3.30.160.60">
    <property type="entry name" value="Classic Zinc Finger"/>
    <property type="match status" value="8"/>
</dbReference>
<evidence type="ECO:0000256" key="2">
    <source>
        <dbReference type="ARBA" id="ARBA00022737"/>
    </source>
</evidence>
<dbReference type="PANTHER" id="PTHR24379:SF121">
    <property type="entry name" value="C2H2-TYPE DOMAIN-CONTAINING PROTEIN"/>
    <property type="match status" value="1"/>
</dbReference>
<feature type="domain" description="C2H2-type" evidence="6">
    <location>
        <begin position="427"/>
        <end position="455"/>
    </location>
</feature>
<dbReference type="PANTHER" id="PTHR24379">
    <property type="entry name" value="KRAB AND ZINC FINGER DOMAIN-CONTAINING"/>
    <property type="match status" value="1"/>
</dbReference>
<evidence type="ECO:0000256" key="3">
    <source>
        <dbReference type="ARBA" id="ARBA00022771"/>
    </source>
</evidence>